<dbReference type="EMBL" id="JFZV01000026">
    <property type="protein sequence ID" value="KDN13769.1"/>
    <property type="molecule type" value="Genomic_DNA"/>
</dbReference>
<sequence>MKNIIRTFWCSLFLTGCYPQNSFQQLNSLNMDSIPMESYQRTIRYFFPMRGILDLNIPRNGSMNMGVQSNCILILSGKPEDNNRKPYKVICYKSFPKNVVTPLGCVYLSTYQSKPRIKDSVITHYEMERGREYIESAVKELENIAKDSVSTQHEIECRPEYIERAVKELEAQPDLEDIAVDYSAASENKKKVYVFIYKK</sequence>
<dbReference type="PROSITE" id="PS51257">
    <property type="entry name" value="PROKAR_LIPOPROTEIN"/>
    <property type="match status" value="1"/>
</dbReference>
<name>A0A836MNV2_9NEIS</name>
<dbReference type="Proteomes" id="UP000027170">
    <property type="component" value="Unassembled WGS sequence"/>
</dbReference>
<protein>
    <recommendedName>
        <fullName evidence="3">Lipoprotein</fullName>
    </recommendedName>
</protein>
<evidence type="ECO:0000313" key="2">
    <source>
        <dbReference type="Proteomes" id="UP000027170"/>
    </source>
</evidence>
<evidence type="ECO:0000313" key="1">
    <source>
        <dbReference type="EMBL" id="KDN13769.1"/>
    </source>
</evidence>
<proteinExistence type="predicted"/>
<keyword evidence="2" id="KW-1185">Reference proteome</keyword>
<dbReference type="AlphaFoldDB" id="A0A836MNV2"/>
<accession>A0A836MNV2</accession>
<comment type="caution">
    <text evidence="1">The sequence shown here is derived from an EMBL/GenBank/DDBJ whole genome shotgun (WGS) entry which is preliminary data.</text>
</comment>
<organism evidence="1 2">
    <name type="scientific">Snodgrassella communis</name>
    <dbReference type="NCBI Taxonomy" id="2946699"/>
    <lineage>
        <taxon>Bacteria</taxon>
        <taxon>Pseudomonadati</taxon>
        <taxon>Pseudomonadota</taxon>
        <taxon>Betaproteobacteria</taxon>
        <taxon>Neisseriales</taxon>
        <taxon>Neisseriaceae</taxon>
        <taxon>Snodgrassella</taxon>
    </lineage>
</organism>
<evidence type="ECO:0008006" key="3">
    <source>
        <dbReference type="Google" id="ProtNLM"/>
    </source>
</evidence>
<reference evidence="1 2" key="1">
    <citation type="submission" date="2014-03" db="EMBL/GenBank/DDBJ databases">
        <title>The genomes of two eusocial bee gut symbionts.</title>
        <authorList>
            <person name="Kwong W.K."/>
            <person name="Engel P."/>
            <person name="Koch H."/>
            <person name="Moran N.A."/>
        </authorList>
    </citation>
    <scope>NUCLEOTIDE SEQUENCE [LARGE SCALE GENOMIC DNA]</scope>
    <source>
        <strain evidence="2">wkB29</strain>
    </source>
</reference>
<gene>
    <name evidence="1" type="ORF">SALWKB29_2191</name>
</gene>